<dbReference type="InterPro" id="IPR000878">
    <property type="entry name" value="4pyrrol_Mease"/>
</dbReference>
<dbReference type="PANTHER" id="PTHR47036:SF1">
    <property type="entry name" value="COBALT-FACTOR III C(17)-METHYLTRANSFERASE-RELATED"/>
    <property type="match status" value="1"/>
</dbReference>
<organism evidence="10 11">
    <name type="scientific">Rubrobacter tropicus</name>
    <dbReference type="NCBI Taxonomy" id="2653851"/>
    <lineage>
        <taxon>Bacteria</taxon>
        <taxon>Bacillati</taxon>
        <taxon>Actinomycetota</taxon>
        <taxon>Rubrobacteria</taxon>
        <taxon>Rubrobacterales</taxon>
        <taxon>Rubrobacteraceae</taxon>
        <taxon>Rubrobacter</taxon>
    </lineage>
</organism>
<dbReference type="Pfam" id="PF11760">
    <property type="entry name" value="CbiG_N"/>
    <property type="match status" value="1"/>
</dbReference>
<feature type="domain" description="CobE/GbiG C-terminal" evidence="7">
    <location>
        <begin position="201"/>
        <end position="315"/>
    </location>
</feature>
<dbReference type="Gene3D" id="3.40.1010.10">
    <property type="entry name" value="Cobalt-precorrin-4 Transmethylase, Domain 1"/>
    <property type="match status" value="1"/>
</dbReference>
<dbReference type="KEGG" id="rub:GBA63_05950"/>
<dbReference type="CDD" id="cd11646">
    <property type="entry name" value="Precorrin_3B_C17_MT"/>
    <property type="match status" value="1"/>
</dbReference>
<dbReference type="InterPro" id="IPR051810">
    <property type="entry name" value="Precorrin_MeTrfase"/>
</dbReference>
<dbReference type="Pfam" id="PF00590">
    <property type="entry name" value="TP_methylase"/>
    <property type="match status" value="1"/>
</dbReference>
<reference evidence="10 11" key="1">
    <citation type="submission" date="2019-10" db="EMBL/GenBank/DDBJ databases">
        <title>Rubrobacter sp nov SCSIO 52090 isolated from a deep-sea sediment in the South China Sea.</title>
        <authorList>
            <person name="Chen R.W."/>
        </authorList>
    </citation>
    <scope>NUCLEOTIDE SEQUENCE [LARGE SCALE GENOMIC DNA]</scope>
    <source>
        <strain evidence="10 11">SCSIO 52909</strain>
    </source>
</reference>
<feature type="domain" description="Cobalamin synthesis G N-terminal" evidence="8">
    <location>
        <begin position="35"/>
        <end position="115"/>
    </location>
</feature>
<feature type="domain" description="Tetrapyrrole methylase" evidence="6">
    <location>
        <begin position="324"/>
        <end position="528"/>
    </location>
</feature>
<keyword evidence="4 10" id="KW-0808">Transferase</keyword>
<dbReference type="Proteomes" id="UP000501452">
    <property type="component" value="Chromosome"/>
</dbReference>
<dbReference type="RefSeq" id="WP_166174396.1">
    <property type="nucleotide sequence ID" value="NZ_CP045119.1"/>
</dbReference>
<dbReference type="InterPro" id="IPR014776">
    <property type="entry name" value="4pyrrole_Mease_sub2"/>
</dbReference>
<dbReference type="InterPro" id="IPR036518">
    <property type="entry name" value="CobE/GbiG_C_sf"/>
</dbReference>
<keyword evidence="2" id="KW-0169">Cobalamin biosynthesis</keyword>
<evidence type="ECO:0000313" key="10">
    <source>
        <dbReference type="EMBL" id="QIN82241.1"/>
    </source>
</evidence>
<evidence type="ECO:0000259" key="9">
    <source>
        <dbReference type="Pfam" id="PF11761"/>
    </source>
</evidence>
<feature type="domain" description="Cobalamin biosynthesis central region" evidence="9">
    <location>
        <begin position="120"/>
        <end position="198"/>
    </location>
</feature>
<dbReference type="InterPro" id="IPR002750">
    <property type="entry name" value="CobE/GbiG_C"/>
</dbReference>
<dbReference type="InterPro" id="IPR021745">
    <property type="entry name" value="CbiG_mid"/>
</dbReference>
<gene>
    <name evidence="10" type="primary">cobJ</name>
    <name evidence="10" type="ORF">GBA63_05950</name>
</gene>
<protein>
    <submittedName>
        <fullName evidence="10">Precorrin-3B C(17)-methyltransferase</fullName>
        <ecNumber evidence="10">2.1.1.131</ecNumber>
    </submittedName>
</protein>
<dbReference type="GO" id="GO:0009236">
    <property type="term" value="P:cobalamin biosynthetic process"/>
    <property type="evidence" value="ECO:0007669"/>
    <property type="project" value="UniProtKB-UniPathway"/>
</dbReference>
<dbReference type="EC" id="2.1.1.131" evidence="10"/>
<dbReference type="Gene3D" id="3.30.420.180">
    <property type="entry name" value="CobE/GbiG C-terminal domain"/>
    <property type="match status" value="1"/>
</dbReference>
<dbReference type="InterPro" id="IPR006363">
    <property type="entry name" value="Cbl_synth_CobJ/CibH_dom"/>
</dbReference>
<keyword evidence="11" id="KW-1185">Reference proteome</keyword>
<dbReference type="InterPro" id="IPR014777">
    <property type="entry name" value="4pyrrole_Mease_sub1"/>
</dbReference>
<sequence>MIGLIAATANGRRKAAHLAEAWNEARLYEGKPREALHRAWHECDALVLFLATGAAVRLIAPLVRDKREDPGVVTVDDAGRFAVALAGGHDGGANRLAERVADSLGATPVITTASDGLGVPALDSFGAHLGFVREDGPDLAAVGAALVSGEPVYLVSDQRRPLGPLPENVIVSDEPGSPLIFVSDRVVDLSGPAVVYRPPSLVAGIGCSRGAAAGEILALLRASLEEAGLSEKSLSALASIDVKRDEAGLLEAAERLGVPLRFYPAEALAAVETPNPSSVVRDAVGTPSVAEASVVVSGADLVSEKRKSGMATVAVGRLPVRGRLALVSLGPGEEALIPPLARDALTASELVVGLGQYVDRVRHLLRPGTRILTMPLGDEIARAEAALDEARAGGAVALVSSGDVGVYAMASPTLELAGDDVDVVVVPGITASQAAASLLGSPLGHDHCSISLSDLLTPWPVIERRVEAAAFGDFVVSLYNPRSKGRDWQLGKVKEMLLDHRPPDTPVGIVRDAYRPTQAVTLTDLASLRPEDVDMLTVVVVGSSQTTLVSGRMVTPRGYLS</sequence>
<dbReference type="SUPFAM" id="SSF53790">
    <property type="entry name" value="Tetrapyrrole methylase"/>
    <property type="match status" value="1"/>
</dbReference>
<dbReference type="InterPro" id="IPR021744">
    <property type="entry name" value="CbiG_N"/>
</dbReference>
<proteinExistence type="predicted"/>
<accession>A0A6G8Q6Y6</accession>
<evidence type="ECO:0000256" key="1">
    <source>
        <dbReference type="ARBA" id="ARBA00004953"/>
    </source>
</evidence>
<dbReference type="SUPFAM" id="SSF159664">
    <property type="entry name" value="CobE/GbiG C-terminal domain-like"/>
    <property type="match status" value="1"/>
</dbReference>
<dbReference type="Gene3D" id="3.30.950.10">
    <property type="entry name" value="Methyltransferase, Cobalt-precorrin-4 Transmethylase, Domain 2"/>
    <property type="match status" value="1"/>
</dbReference>
<dbReference type="NCBIfam" id="TIGR01466">
    <property type="entry name" value="cobJ_cbiH"/>
    <property type="match status" value="1"/>
</dbReference>
<evidence type="ECO:0000259" key="8">
    <source>
        <dbReference type="Pfam" id="PF11760"/>
    </source>
</evidence>
<evidence type="ECO:0000256" key="4">
    <source>
        <dbReference type="ARBA" id="ARBA00022679"/>
    </source>
</evidence>
<evidence type="ECO:0000256" key="5">
    <source>
        <dbReference type="ARBA" id="ARBA00022691"/>
    </source>
</evidence>
<dbReference type="PANTHER" id="PTHR47036">
    <property type="entry name" value="COBALT-FACTOR III C(17)-METHYLTRANSFERASE-RELATED"/>
    <property type="match status" value="1"/>
</dbReference>
<dbReference type="GO" id="GO:0030789">
    <property type="term" value="F:precorrin-3B C17-methyltransferase activity"/>
    <property type="evidence" value="ECO:0007669"/>
    <property type="project" value="UniProtKB-EC"/>
</dbReference>
<evidence type="ECO:0000256" key="2">
    <source>
        <dbReference type="ARBA" id="ARBA00022573"/>
    </source>
</evidence>
<evidence type="ECO:0000256" key="3">
    <source>
        <dbReference type="ARBA" id="ARBA00022603"/>
    </source>
</evidence>
<dbReference type="UniPathway" id="UPA00148"/>
<keyword evidence="3 10" id="KW-0489">Methyltransferase</keyword>
<comment type="pathway">
    <text evidence="1">Cofactor biosynthesis; adenosylcobalamin biosynthesis.</text>
</comment>
<dbReference type="GO" id="GO:0032259">
    <property type="term" value="P:methylation"/>
    <property type="evidence" value="ECO:0007669"/>
    <property type="project" value="UniProtKB-KW"/>
</dbReference>
<evidence type="ECO:0000259" key="7">
    <source>
        <dbReference type="Pfam" id="PF01890"/>
    </source>
</evidence>
<dbReference type="EMBL" id="CP045119">
    <property type="protein sequence ID" value="QIN82241.1"/>
    <property type="molecule type" value="Genomic_DNA"/>
</dbReference>
<evidence type="ECO:0000259" key="6">
    <source>
        <dbReference type="Pfam" id="PF00590"/>
    </source>
</evidence>
<dbReference type="AlphaFoldDB" id="A0A6G8Q6Y6"/>
<dbReference type="InterPro" id="IPR035996">
    <property type="entry name" value="4pyrrol_Methylase_sf"/>
</dbReference>
<dbReference type="Pfam" id="PF11761">
    <property type="entry name" value="CbiG_mid"/>
    <property type="match status" value="1"/>
</dbReference>
<dbReference type="Gene3D" id="3.40.50.11220">
    <property type="match status" value="1"/>
</dbReference>
<dbReference type="Pfam" id="PF01890">
    <property type="entry name" value="CbiG_C"/>
    <property type="match status" value="1"/>
</dbReference>
<name>A0A6G8Q6Y6_9ACTN</name>
<evidence type="ECO:0000313" key="11">
    <source>
        <dbReference type="Proteomes" id="UP000501452"/>
    </source>
</evidence>
<dbReference type="SUPFAM" id="SSF159672">
    <property type="entry name" value="CbiG N-terminal domain-like"/>
    <property type="match status" value="1"/>
</dbReference>
<dbReference type="InterPro" id="IPR038029">
    <property type="entry name" value="GbiG_N_sf"/>
</dbReference>
<keyword evidence="5" id="KW-0949">S-adenosyl-L-methionine</keyword>